<dbReference type="NCBIfam" id="TIGR03425">
    <property type="entry name" value="urea_degr_2"/>
    <property type="match status" value="1"/>
</dbReference>
<feature type="domain" description="DUF1989" evidence="2">
    <location>
        <begin position="50"/>
        <end position="212"/>
    </location>
</feature>
<reference evidence="3 4" key="1">
    <citation type="submission" date="2022-10" db="EMBL/GenBank/DDBJ databases">
        <title>The complete genomes of actinobacterial strains from the NBC collection.</title>
        <authorList>
            <person name="Joergensen T.S."/>
            <person name="Alvarez Arevalo M."/>
            <person name="Sterndorff E.B."/>
            <person name="Faurdal D."/>
            <person name="Vuksanovic O."/>
            <person name="Mourched A.-S."/>
            <person name="Charusanti P."/>
            <person name="Shaw S."/>
            <person name="Blin K."/>
            <person name="Weber T."/>
        </authorList>
    </citation>
    <scope>NUCLEOTIDE SEQUENCE [LARGE SCALE GENOMIC DNA]</scope>
    <source>
        <strain evidence="3 4">NBC_00319</strain>
    </source>
</reference>
<accession>A0AAU4K775</accession>
<dbReference type="EMBL" id="CP108021">
    <property type="protein sequence ID" value="WUM21965.1"/>
    <property type="molecule type" value="Genomic_DNA"/>
</dbReference>
<dbReference type="PANTHER" id="PTHR31527">
    <property type="entry name" value="RE64534P"/>
    <property type="match status" value="1"/>
</dbReference>
<dbReference type="PANTHER" id="PTHR31527:SF0">
    <property type="entry name" value="RE64534P"/>
    <property type="match status" value="1"/>
</dbReference>
<dbReference type="KEGG" id="whr:OG579_09430"/>
<sequence length="278" mass="28963">MSAPTASTAGAKAHARAQEGAITDSMPVVPASRWPQPPSGVAPDAMTWAETVPGGRYATKVLARGTRLRLRDVTGSACAHLLLWRADAPWERLNVADTVKVPWQAYLGEGHPLLSDQGRVLATVVADDSGHHDALCGTTTLAGNAAKYGSGQLHSQSPAGRELFTVAAAKHGLTPADVAPSVSFFHGVVVESDGNLTSKGSAGLDKCVDLVLHLPCIVAIANTAHPVDPAPEFDTGPLEVLAWRAHADLADLIDRADDADPEYRRAVANSEDAVLAAS</sequence>
<evidence type="ECO:0000256" key="1">
    <source>
        <dbReference type="SAM" id="MobiDB-lite"/>
    </source>
</evidence>
<proteinExistence type="predicted"/>
<evidence type="ECO:0000259" key="2">
    <source>
        <dbReference type="Pfam" id="PF09347"/>
    </source>
</evidence>
<dbReference type="AlphaFoldDB" id="A0AAU4K775"/>
<organism evidence="3 4">
    <name type="scientific">Williamsia herbipolensis</name>
    <dbReference type="NCBI Taxonomy" id="1603258"/>
    <lineage>
        <taxon>Bacteria</taxon>
        <taxon>Bacillati</taxon>
        <taxon>Actinomycetota</taxon>
        <taxon>Actinomycetes</taxon>
        <taxon>Mycobacteriales</taxon>
        <taxon>Nocardiaceae</taxon>
        <taxon>Williamsia</taxon>
    </lineage>
</organism>
<name>A0AAU4K775_9NOCA</name>
<dbReference type="InterPro" id="IPR018959">
    <property type="entry name" value="DUF1989"/>
</dbReference>
<dbReference type="Proteomes" id="UP001432128">
    <property type="component" value="Chromosome"/>
</dbReference>
<keyword evidence="4" id="KW-1185">Reference proteome</keyword>
<evidence type="ECO:0000313" key="3">
    <source>
        <dbReference type="EMBL" id="WUM21965.1"/>
    </source>
</evidence>
<dbReference type="Pfam" id="PF09347">
    <property type="entry name" value="DUF1989"/>
    <property type="match status" value="1"/>
</dbReference>
<gene>
    <name evidence="3" type="ORF">OG579_09430</name>
</gene>
<evidence type="ECO:0000313" key="4">
    <source>
        <dbReference type="Proteomes" id="UP001432128"/>
    </source>
</evidence>
<dbReference type="InterPro" id="IPR017792">
    <property type="entry name" value="UAAP1"/>
</dbReference>
<dbReference type="RefSeq" id="WP_328858917.1">
    <property type="nucleotide sequence ID" value="NZ_CP108021.1"/>
</dbReference>
<feature type="region of interest" description="Disordered" evidence="1">
    <location>
        <begin position="1"/>
        <end position="30"/>
    </location>
</feature>
<protein>
    <submittedName>
        <fullName evidence="3">DUF1989 domain-containing protein</fullName>
    </submittedName>
</protein>